<evidence type="ECO:0000256" key="1">
    <source>
        <dbReference type="SAM" id="Phobius"/>
    </source>
</evidence>
<sequence>MHTLLNPLSLPQRLLRKALYPPTLGLLLVALLAVWTIGGLIESKTAAIELTTTISNSSSTWDMDLKSLESTATTFVRAQRDRIHDHVTEYLTAHVYSRCRNAITSWNQSLSTSVHAQRIMYGYMLDLNKTITSVLYDKSKQINESLNALKVPDASQLSVNYWFVNYLFHNVSTNNTKLQGLQLNFPMISNSTKLNLPNISARSFLTKVDKISNHSSERIVATAKVQNNEFSTHSTSHCQVVTAIMVTTYVVSTIGMCLFEWLRFRWETLIFNKHVDLYLHPLEKLEEEGPIKAQQRTYQFFRQLVFTMNNTPLYWISNWLGARKVKEGKSWARLVNIQWWILSNTGYFALLLLAIIIHWQICVSTIHTYSNQVATLGKSHRQQTHNVTKNSTNTITSTFYLQFSQECHDFEAHILQTLNNSIFKQLWSHNGTLSTTLNSVNDQMTRLVREVQVASPPQWNNLSLSSFAYPLLLSSKSNSNSTIDSLSLQCFKNGAVTRRQTTVASIDSIFFNTTNMHQGLLTTQLHKWSIAGLTATMAIFYLLGLTVFTKL</sequence>
<dbReference type="OrthoDB" id="4066556at2759"/>
<feature type="transmembrane region" description="Helical" evidence="1">
    <location>
        <begin position="339"/>
        <end position="361"/>
    </location>
</feature>
<organism evidence="2 3">
    <name type="scientific">Zygosaccharomyces rouxii</name>
    <dbReference type="NCBI Taxonomy" id="4956"/>
    <lineage>
        <taxon>Eukaryota</taxon>
        <taxon>Fungi</taxon>
        <taxon>Dikarya</taxon>
        <taxon>Ascomycota</taxon>
        <taxon>Saccharomycotina</taxon>
        <taxon>Saccharomycetes</taxon>
        <taxon>Saccharomycetales</taxon>
        <taxon>Saccharomycetaceae</taxon>
        <taxon>Zygosaccharomyces</taxon>
    </lineage>
</organism>
<evidence type="ECO:0000313" key="2">
    <source>
        <dbReference type="EMBL" id="GAV54199.1"/>
    </source>
</evidence>
<dbReference type="Proteomes" id="UP000187013">
    <property type="component" value="Unassembled WGS sequence"/>
</dbReference>
<name>A0A1Q3AEK8_ZYGRO</name>
<reference evidence="2 3" key="1">
    <citation type="submission" date="2016-08" db="EMBL/GenBank/DDBJ databases">
        <title>Draft genome sequence of allopolyploid Zygosaccharomyces rouxii.</title>
        <authorList>
            <person name="Watanabe J."/>
            <person name="Uehara K."/>
            <person name="Mogi Y."/>
            <person name="Tsukioka Y."/>
        </authorList>
    </citation>
    <scope>NUCLEOTIDE SEQUENCE [LARGE SCALE GENOMIC DNA]</scope>
    <source>
        <strain evidence="2 3">NBRC 110957</strain>
    </source>
</reference>
<comment type="caution">
    <text evidence="2">The sequence shown here is derived from an EMBL/GenBank/DDBJ whole genome shotgun (WGS) entry which is preliminary data.</text>
</comment>
<dbReference type="AlphaFoldDB" id="A0A1Q3AEK8"/>
<dbReference type="EMBL" id="BDGX01000037">
    <property type="protein sequence ID" value="GAV54199.1"/>
    <property type="molecule type" value="Genomic_DNA"/>
</dbReference>
<feature type="transmembrane region" description="Helical" evidence="1">
    <location>
        <begin position="528"/>
        <end position="548"/>
    </location>
</feature>
<accession>A0A1Q3AEK8</accession>
<proteinExistence type="predicted"/>
<gene>
    <name evidence="2" type="ORF">ZYGR_0AK07010</name>
</gene>
<evidence type="ECO:0000313" key="3">
    <source>
        <dbReference type="Proteomes" id="UP000187013"/>
    </source>
</evidence>
<feature type="transmembrane region" description="Helical" evidence="1">
    <location>
        <begin position="240"/>
        <end position="262"/>
    </location>
</feature>
<feature type="transmembrane region" description="Helical" evidence="1">
    <location>
        <begin position="20"/>
        <end position="41"/>
    </location>
</feature>
<protein>
    <submittedName>
        <fullName evidence="2">Uncharacterized protein</fullName>
    </submittedName>
</protein>
<keyword evidence="1" id="KW-0812">Transmembrane</keyword>
<keyword evidence="1" id="KW-0472">Membrane</keyword>
<keyword evidence="1" id="KW-1133">Transmembrane helix</keyword>